<protein>
    <submittedName>
        <fullName evidence="2">Uncharacterized protein</fullName>
    </submittedName>
</protein>
<gene>
    <name evidence="2" type="ORF">SAMN05192569_106810</name>
</gene>
<dbReference type="RefSeq" id="WP_090952193.1">
    <property type="nucleotide sequence ID" value="NZ_FOJS01000068.1"/>
</dbReference>
<feature type="transmembrane region" description="Helical" evidence="1">
    <location>
        <begin position="5"/>
        <end position="23"/>
    </location>
</feature>
<keyword evidence="3" id="KW-1185">Reference proteome</keyword>
<keyword evidence="1" id="KW-1133">Transmembrane helix</keyword>
<dbReference type="EMBL" id="FOJS01000068">
    <property type="protein sequence ID" value="SFA56028.1"/>
    <property type="molecule type" value="Genomic_DNA"/>
</dbReference>
<keyword evidence="1" id="KW-0812">Transmembrane</keyword>
<evidence type="ECO:0000313" key="2">
    <source>
        <dbReference type="EMBL" id="SFA56028.1"/>
    </source>
</evidence>
<keyword evidence="1" id="KW-0472">Membrane</keyword>
<proteinExistence type="predicted"/>
<feature type="transmembrane region" description="Helical" evidence="1">
    <location>
        <begin position="29"/>
        <end position="48"/>
    </location>
</feature>
<feature type="transmembrane region" description="Helical" evidence="1">
    <location>
        <begin position="68"/>
        <end position="94"/>
    </location>
</feature>
<organism evidence="2 3">
    <name type="scientific">Parageobacillus thermantarcticus</name>
    <dbReference type="NCBI Taxonomy" id="186116"/>
    <lineage>
        <taxon>Bacteria</taxon>
        <taxon>Bacillati</taxon>
        <taxon>Bacillota</taxon>
        <taxon>Bacilli</taxon>
        <taxon>Bacillales</taxon>
        <taxon>Anoxybacillaceae</taxon>
        <taxon>Parageobacillus</taxon>
    </lineage>
</organism>
<sequence>MFKRYAGYVVGLVIASIIIYLDAGIKQAVMSGGILLVSFIFWRLLSIIRKQKENHKVDEYIKWKIDRFVSRTFMFSITLLLVILLISNFFHLHAIRMDVLLFYVVATIFIAFTGAGNIIKKNQ</sequence>
<dbReference type="Proteomes" id="UP000198650">
    <property type="component" value="Unassembled WGS sequence"/>
</dbReference>
<reference evidence="3" key="1">
    <citation type="submission" date="2016-10" db="EMBL/GenBank/DDBJ databases">
        <authorList>
            <person name="Varghese N."/>
            <person name="Submissions S."/>
        </authorList>
    </citation>
    <scope>NUCLEOTIDE SEQUENCE [LARGE SCALE GENOMIC DNA]</scope>
    <source>
        <strain evidence="3">M1</strain>
    </source>
</reference>
<dbReference type="AlphaFoldDB" id="A0A1I0TWA8"/>
<evidence type="ECO:0000313" key="3">
    <source>
        <dbReference type="Proteomes" id="UP000198650"/>
    </source>
</evidence>
<dbReference type="OrthoDB" id="9882285at2"/>
<evidence type="ECO:0000256" key="1">
    <source>
        <dbReference type="SAM" id="Phobius"/>
    </source>
</evidence>
<feature type="transmembrane region" description="Helical" evidence="1">
    <location>
        <begin position="100"/>
        <end position="119"/>
    </location>
</feature>
<dbReference type="STRING" id="186116.SAMN05192569_106810"/>
<name>A0A1I0TWA8_9BACL</name>
<accession>A0A1I0TWA8</accession>